<organism evidence="1 2">
    <name type="scientific">Senna tora</name>
    <dbReference type="NCBI Taxonomy" id="362788"/>
    <lineage>
        <taxon>Eukaryota</taxon>
        <taxon>Viridiplantae</taxon>
        <taxon>Streptophyta</taxon>
        <taxon>Embryophyta</taxon>
        <taxon>Tracheophyta</taxon>
        <taxon>Spermatophyta</taxon>
        <taxon>Magnoliopsida</taxon>
        <taxon>eudicotyledons</taxon>
        <taxon>Gunneridae</taxon>
        <taxon>Pentapetalae</taxon>
        <taxon>rosids</taxon>
        <taxon>fabids</taxon>
        <taxon>Fabales</taxon>
        <taxon>Fabaceae</taxon>
        <taxon>Caesalpinioideae</taxon>
        <taxon>Cassia clade</taxon>
        <taxon>Senna</taxon>
    </lineage>
</organism>
<evidence type="ECO:0000313" key="1">
    <source>
        <dbReference type="EMBL" id="KAF7804734.1"/>
    </source>
</evidence>
<proteinExistence type="predicted"/>
<comment type="caution">
    <text evidence="1">The sequence shown here is derived from an EMBL/GenBank/DDBJ whole genome shotgun (WGS) entry which is preliminary data.</text>
</comment>
<protein>
    <submittedName>
        <fullName evidence="1">Uncharacterized protein</fullName>
    </submittedName>
</protein>
<gene>
    <name evidence="1" type="ORF">G2W53_043845</name>
</gene>
<sequence length="22" mass="2616">MAWLGRYKDRIGVGQTQRFDAF</sequence>
<dbReference type="AlphaFoldDB" id="A0A834SWC5"/>
<reference evidence="1" key="1">
    <citation type="submission" date="2020-09" db="EMBL/GenBank/DDBJ databases">
        <title>Genome-Enabled Discovery of Anthraquinone Biosynthesis in Senna tora.</title>
        <authorList>
            <person name="Kang S.-H."/>
            <person name="Pandey R.P."/>
            <person name="Lee C.-M."/>
            <person name="Sim J.-S."/>
            <person name="Jeong J.-T."/>
            <person name="Choi B.-S."/>
            <person name="Jung M."/>
            <person name="Ginzburg D."/>
            <person name="Zhao K."/>
            <person name="Won S.Y."/>
            <person name="Oh T.-J."/>
            <person name="Yu Y."/>
            <person name="Kim N.-H."/>
            <person name="Lee O.R."/>
            <person name="Lee T.-H."/>
            <person name="Bashyal P."/>
            <person name="Kim T.-S."/>
            <person name="Lee W.-H."/>
            <person name="Kawkins C."/>
            <person name="Kim C.-K."/>
            <person name="Kim J.S."/>
            <person name="Ahn B.O."/>
            <person name="Rhee S.Y."/>
            <person name="Sohng J.K."/>
        </authorList>
    </citation>
    <scope>NUCLEOTIDE SEQUENCE</scope>
    <source>
        <tissue evidence="1">Leaf</tissue>
    </source>
</reference>
<name>A0A834SWC5_9FABA</name>
<accession>A0A834SWC5</accession>
<dbReference type="EMBL" id="JAAIUW010000013">
    <property type="protein sequence ID" value="KAF7804734.1"/>
    <property type="molecule type" value="Genomic_DNA"/>
</dbReference>
<dbReference type="Proteomes" id="UP000634136">
    <property type="component" value="Unassembled WGS sequence"/>
</dbReference>
<evidence type="ECO:0000313" key="2">
    <source>
        <dbReference type="Proteomes" id="UP000634136"/>
    </source>
</evidence>
<keyword evidence="2" id="KW-1185">Reference proteome</keyword>